<keyword evidence="4" id="KW-1185">Reference proteome</keyword>
<dbReference type="InterPro" id="IPR036388">
    <property type="entry name" value="WH-like_DNA-bd_sf"/>
</dbReference>
<dbReference type="Gene3D" id="1.10.10.10">
    <property type="entry name" value="Winged helix-like DNA-binding domain superfamily/Winged helix DNA-binding domain"/>
    <property type="match status" value="1"/>
</dbReference>
<dbReference type="OrthoDB" id="643958at2759"/>
<dbReference type="Proteomes" id="UP000075714">
    <property type="component" value="Unassembled WGS sequence"/>
</dbReference>
<evidence type="ECO:0000259" key="2">
    <source>
        <dbReference type="Pfam" id="PF16095"/>
    </source>
</evidence>
<keyword evidence="1" id="KW-0677">Repeat</keyword>
<gene>
    <name evidence="3" type="ORF">GPECTOR_257g650</name>
</gene>
<dbReference type="InterPro" id="IPR032171">
    <property type="entry name" value="COR-A"/>
</dbReference>
<dbReference type="Pfam" id="PF16095">
    <property type="entry name" value="COR-A"/>
    <property type="match status" value="1"/>
</dbReference>
<sequence>MIGHEEAVKALLQAGANTEAATKEVYWSTHAFFMVRDALYVTVYSGRDNGKDSVGDFLDRVKLLVPEKTPLLVATRAWEGGFIAQEPPASVLEAHGIKANDIIRLSSLTGQGVDELKHALISKASEASVFSDWLSRANLNVREQVRQMRADYEKANKPPLITLGEFEDMAKRCDLTTPDNRRRCMDRLTDMGELRHFSDVPGLEDVVVIDPRWLADLMSKIVTTDAGRMAKLGMENGQNSRNKGWTSMKALEKVVKSVCPASSSGGSWVDGLVRLMQHCGLVYAAANGMAVIPPMLPDRMTQSLKSHRAALVKQPGSQSGHLPAGPRRWWSAQYEYGRLLDHRLSRLLCRLLLLLPDVEVLDVWRFGARLRRPQGDVLAMTCTRRLDKWMDGRGVPSEVASSS</sequence>
<evidence type="ECO:0000313" key="3">
    <source>
        <dbReference type="EMBL" id="KXZ41866.1"/>
    </source>
</evidence>
<dbReference type="AlphaFoldDB" id="A0A150FW83"/>
<organism evidence="3 4">
    <name type="scientific">Gonium pectorale</name>
    <name type="common">Green alga</name>
    <dbReference type="NCBI Taxonomy" id="33097"/>
    <lineage>
        <taxon>Eukaryota</taxon>
        <taxon>Viridiplantae</taxon>
        <taxon>Chlorophyta</taxon>
        <taxon>core chlorophytes</taxon>
        <taxon>Chlorophyceae</taxon>
        <taxon>CS clade</taxon>
        <taxon>Chlamydomonadales</taxon>
        <taxon>Volvocaceae</taxon>
        <taxon>Gonium</taxon>
    </lineage>
</organism>
<evidence type="ECO:0000256" key="1">
    <source>
        <dbReference type="ARBA" id="ARBA00022737"/>
    </source>
</evidence>
<comment type="caution">
    <text evidence="3">The sequence shown here is derived from an EMBL/GenBank/DDBJ whole genome shotgun (WGS) entry which is preliminary data.</text>
</comment>
<accession>A0A150FW83</accession>
<feature type="domain" description="COR" evidence="2">
    <location>
        <begin position="140"/>
        <end position="294"/>
    </location>
</feature>
<protein>
    <recommendedName>
        <fullName evidence="2">COR domain-containing protein</fullName>
    </recommendedName>
</protein>
<dbReference type="EMBL" id="LSYV01000256">
    <property type="protein sequence ID" value="KXZ41866.1"/>
    <property type="molecule type" value="Genomic_DNA"/>
</dbReference>
<proteinExistence type="predicted"/>
<evidence type="ECO:0000313" key="4">
    <source>
        <dbReference type="Proteomes" id="UP000075714"/>
    </source>
</evidence>
<name>A0A150FW83_GONPE</name>
<reference evidence="4" key="1">
    <citation type="journal article" date="2016" name="Nat. Commun.">
        <title>The Gonium pectorale genome demonstrates co-option of cell cycle regulation during the evolution of multicellularity.</title>
        <authorList>
            <person name="Hanschen E.R."/>
            <person name="Marriage T.N."/>
            <person name="Ferris P.J."/>
            <person name="Hamaji T."/>
            <person name="Toyoda A."/>
            <person name="Fujiyama A."/>
            <person name="Neme R."/>
            <person name="Noguchi H."/>
            <person name="Minakuchi Y."/>
            <person name="Suzuki M."/>
            <person name="Kawai-Toyooka H."/>
            <person name="Smith D.R."/>
            <person name="Sparks H."/>
            <person name="Anderson J."/>
            <person name="Bakaric R."/>
            <person name="Luria V."/>
            <person name="Karger A."/>
            <person name="Kirschner M.W."/>
            <person name="Durand P.M."/>
            <person name="Michod R.E."/>
            <person name="Nozaki H."/>
            <person name="Olson B.J."/>
        </authorList>
    </citation>
    <scope>NUCLEOTIDE SEQUENCE [LARGE SCALE GENOMIC DNA]</scope>
    <source>
        <strain evidence="4">NIES-2863</strain>
    </source>
</reference>